<keyword evidence="1" id="KW-0812">Transmembrane</keyword>
<dbReference type="AlphaFoldDB" id="F0R8P9"/>
<evidence type="ECO:0000313" key="3">
    <source>
        <dbReference type="EMBL" id="ADY35984.1"/>
    </source>
</evidence>
<name>F0R8P9_PHOSB</name>
<dbReference type="Proteomes" id="UP000007486">
    <property type="component" value="Chromosome"/>
</dbReference>
<sequence>MSYGTKFTKSRKKNRLFIRVFSGVFTTIGLFLFAISIYIGVESRTFKQNAEPAEAVITSMQGRNSESLGIPFVEYTINGKTYGSALNVVTSSMRPGGKIIVYYRKDNPQEVRYLEENGWVVAVLVFMGGVFVGIGTAFRAVDKAYRRKVQRLLATGKVVDAEITDISEDTEKSMNGRHPIIISCRFVAPDGRIHLFRSASFWYESYEINPKKKVRVYMDRNNPSDYYVDVDSVVG</sequence>
<accession>F0R8P9</accession>
<dbReference type="RefSeq" id="WP_013617416.1">
    <property type="nucleotide sequence ID" value="NC_015164.1"/>
</dbReference>
<dbReference type="OrthoDB" id="2242169at2"/>
<feature type="transmembrane region" description="Helical" evidence="1">
    <location>
        <begin position="16"/>
        <end position="39"/>
    </location>
</feature>
<proteinExistence type="predicted"/>
<dbReference type="HOGENOM" id="CLU_1178367_0_0_10"/>
<keyword evidence="1" id="KW-1133">Transmembrane helix</keyword>
<organism evidence="3 4">
    <name type="scientific">Phocaeicola salanitronis (strain DSM 18170 / JCM 13657 / CCUG 60908 / BL78)</name>
    <name type="common">Bacteroides salanitronis</name>
    <dbReference type="NCBI Taxonomy" id="667015"/>
    <lineage>
        <taxon>Bacteria</taxon>
        <taxon>Pseudomonadati</taxon>
        <taxon>Bacteroidota</taxon>
        <taxon>Bacteroidia</taxon>
        <taxon>Bacteroidales</taxon>
        <taxon>Bacteroidaceae</taxon>
        <taxon>Phocaeicola</taxon>
    </lineage>
</organism>
<dbReference type="KEGG" id="bsa:Bacsa_1412"/>
<gene>
    <name evidence="3" type="ordered locus">Bacsa_1412</name>
</gene>
<dbReference type="Pfam" id="PF12158">
    <property type="entry name" value="DUF3592"/>
    <property type="match status" value="1"/>
</dbReference>
<protein>
    <recommendedName>
        <fullName evidence="2">DUF3592 domain-containing protein</fullName>
    </recommendedName>
</protein>
<reference evidence="3 4" key="1">
    <citation type="journal article" date="2011" name="Stand. Genomic Sci.">
        <title>Complete genome sequence of Bacteroides salanitronis type strain (BL78).</title>
        <authorList>
            <person name="Gronow S."/>
            <person name="Held B."/>
            <person name="Lucas S."/>
            <person name="Lapidus A."/>
            <person name="Del Rio T.G."/>
            <person name="Nolan M."/>
            <person name="Tice H."/>
            <person name="Deshpande S."/>
            <person name="Cheng J.F."/>
            <person name="Pitluck S."/>
            <person name="Liolios K."/>
            <person name="Pagani I."/>
            <person name="Ivanova N."/>
            <person name="Mavromatis K."/>
            <person name="Pati A."/>
            <person name="Tapia R."/>
            <person name="Han C."/>
            <person name="Goodwin L."/>
            <person name="Chen A."/>
            <person name="Palaniappan K."/>
            <person name="Land M."/>
            <person name="Hauser L."/>
            <person name="Chang Y.J."/>
            <person name="Jeffries C.D."/>
            <person name="Brambilla E.M."/>
            <person name="Rohde M."/>
            <person name="Goker M."/>
            <person name="Detter J.C."/>
            <person name="Woyke T."/>
            <person name="Bristow J."/>
            <person name="Markowitz V."/>
            <person name="Hugenholtz P."/>
            <person name="Kyrpides N.C."/>
            <person name="Klenk H.P."/>
            <person name="Eisen J.A."/>
        </authorList>
    </citation>
    <scope>NUCLEOTIDE SEQUENCE [LARGE SCALE GENOMIC DNA]</scope>
    <source>
        <strain evidence="3 4">DSM 18170</strain>
    </source>
</reference>
<evidence type="ECO:0000313" key="4">
    <source>
        <dbReference type="Proteomes" id="UP000007486"/>
    </source>
</evidence>
<dbReference type="InterPro" id="IPR021994">
    <property type="entry name" value="DUF3592"/>
</dbReference>
<keyword evidence="1" id="KW-0472">Membrane</keyword>
<evidence type="ECO:0000256" key="1">
    <source>
        <dbReference type="SAM" id="Phobius"/>
    </source>
</evidence>
<keyword evidence="4" id="KW-1185">Reference proteome</keyword>
<feature type="domain" description="DUF3592" evidence="2">
    <location>
        <begin position="62"/>
        <end position="112"/>
    </location>
</feature>
<dbReference type="eggNOG" id="ENOG5030NB4">
    <property type="taxonomic scope" value="Bacteria"/>
</dbReference>
<evidence type="ECO:0000259" key="2">
    <source>
        <dbReference type="Pfam" id="PF12158"/>
    </source>
</evidence>
<dbReference type="EMBL" id="CP002530">
    <property type="protein sequence ID" value="ADY35984.1"/>
    <property type="molecule type" value="Genomic_DNA"/>
</dbReference>
<feature type="transmembrane region" description="Helical" evidence="1">
    <location>
        <begin position="119"/>
        <end position="141"/>
    </location>
</feature>
<dbReference type="STRING" id="667015.Bacsa_1412"/>